<sequence length="973" mass="102360">MHKAQEIMRSVSVIFFIVCAAWASTTPAPSSSTTDPATNVTYITGTCKKTTPAFNISKYFNQEAMLVKNPSTVADPTNSKWDLAKDGAFAGYNVYLCAVTPTRYTSWPPAGFWELMEQKGFTVRHSCNMASELTYPAFHVFILFDRSGTYPTTPTPTISVADAQAIAAFYVRGGGIYGLSDNCPHLANVNRMFQSFPSVVAKMQMRYNNDITSPYPLYNGNPVGDNQFGHHDAFTGVASMNSGHSLSIPYYNNAFGIGVFAPMGTVVINRVPVACASEPTAAFVYSHASILYLDPPVQLVEVPDTCNWGRIVLDTAWTRYGKEPLREGSHRFAANVVAWLVNIERVFERSTSSGGAYALLNCSRNASTSGDNDDDKTQVLGCSNGDAVTLKAPTMLCGVSFAGGAGGDAPKCLALVVTATAGTTCIVDLQTATIGTYWIIVDGKNTSLQFSVTAASLTPRGTVAAVTGTCVKTSDTAVRGCRDSSSITIDWTLPYPRDLTLGLGSSATVCRTFSVSGTRVVCVFQGLNTMPRGRYQLPTMSQSATIMNTLTASVTQGASKSVTLTETPSSTFTSQVSETRTILLTCSLSPTVSGDATVTRTPLVSPSLSATETITATTSLTAEGTTSTTLTQTVPVTSSKVFSTTRTVWISSSLILAATRSSTRTKTSTRTAALTITKTVTLSTNRDLTQSVVTSTTLTTSATPSASWACVNAQTLVSVFAPLLASGLTVRVTDAEAMNGTTVVAVLQPLPGLEDAALHVPWFEPWSAAASVRVVRAPNQLGFADRTGYSAGIRLSFPRGLGSPAGFEGSQPAVVVVTIPPISDYRVYSAEAVVLEVRAADLTLGHLCGGASNSTVAGIVRLEVTLDESLLLAAAQSVVAPVIAVVSAAAAFAAPDMQALVMLAMMPCANSYQRRTFAMFRALSVFTLDDTFEGVLWGNLAANVGLLGLNAAAAAVIAAVRGVPLAAALPNRA</sequence>
<dbReference type="VEuPathDB" id="TriTrypDB:BSAL_34015"/>
<organism evidence="2 3">
    <name type="scientific">Bodo saltans</name>
    <name type="common">Flagellated protozoan</name>
    <dbReference type="NCBI Taxonomy" id="75058"/>
    <lineage>
        <taxon>Eukaryota</taxon>
        <taxon>Discoba</taxon>
        <taxon>Euglenozoa</taxon>
        <taxon>Kinetoplastea</taxon>
        <taxon>Metakinetoplastina</taxon>
        <taxon>Eubodonida</taxon>
        <taxon>Bodonidae</taxon>
        <taxon>Bodo</taxon>
    </lineage>
</organism>
<evidence type="ECO:0000256" key="1">
    <source>
        <dbReference type="SAM" id="SignalP"/>
    </source>
</evidence>
<dbReference type="AlphaFoldDB" id="A0A0S4JPB1"/>
<name>A0A0S4JPB1_BODSA</name>
<proteinExistence type="predicted"/>
<feature type="signal peptide" evidence="1">
    <location>
        <begin position="1"/>
        <end position="23"/>
    </location>
</feature>
<feature type="non-terminal residue" evidence="2">
    <location>
        <position position="973"/>
    </location>
</feature>
<reference evidence="3" key="1">
    <citation type="submission" date="2015-09" db="EMBL/GenBank/DDBJ databases">
        <authorList>
            <consortium name="Pathogen Informatics"/>
        </authorList>
    </citation>
    <scope>NUCLEOTIDE SEQUENCE [LARGE SCALE GENOMIC DNA]</scope>
    <source>
        <strain evidence="3">Lake Konstanz</strain>
    </source>
</reference>
<dbReference type="Proteomes" id="UP000051952">
    <property type="component" value="Unassembled WGS sequence"/>
</dbReference>
<evidence type="ECO:0008006" key="4">
    <source>
        <dbReference type="Google" id="ProtNLM"/>
    </source>
</evidence>
<protein>
    <recommendedName>
        <fullName evidence="4">Membrane-associated protein</fullName>
    </recommendedName>
</protein>
<gene>
    <name evidence="2" type="ORF">BSAL_34015</name>
</gene>
<keyword evidence="1" id="KW-0732">Signal</keyword>
<accession>A0A0S4JPB1</accession>
<keyword evidence="3" id="KW-1185">Reference proteome</keyword>
<feature type="chain" id="PRO_5006622539" description="Membrane-associated protein" evidence="1">
    <location>
        <begin position="24"/>
        <end position="973"/>
    </location>
</feature>
<evidence type="ECO:0000313" key="3">
    <source>
        <dbReference type="Proteomes" id="UP000051952"/>
    </source>
</evidence>
<evidence type="ECO:0000313" key="2">
    <source>
        <dbReference type="EMBL" id="CUG91764.1"/>
    </source>
</evidence>
<dbReference type="EMBL" id="CYKH01001968">
    <property type="protein sequence ID" value="CUG91764.1"/>
    <property type="molecule type" value="Genomic_DNA"/>
</dbReference>